<dbReference type="GO" id="GO:0015031">
    <property type="term" value="P:protein transport"/>
    <property type="evidence" value="ECO:0007669"/>
    <property type="project" value="UniProtKB-KW"/>
</dbReference>
<feature type="compositionally biased region" description="Acidic residues" evidence="7">
    <location>
        <begin position="379"/>
        <end position="388"/>
    </location>
</feature>
<keyword evidence="3 6" id="KW-0690">Ribosome biogenesis</keyword>
<gene>
    <name evidence="11" type="ORF">AX774_g4722</name>
    <name evidence="10" type="ORF">AX774_g7821</name>
</gene>
<organism evidence="10 12">
    <name type="scientific">Zancudomyces culisetae</name>
    <name type="common">Gut fungus</name>
    <name type="synonym">Smittium culisetae</name>
    <dbReference type="NCBI Taxonomy" id="1213189"/>
    <lineage>
        <taxon>Eukaryota</taxon>
        <taxon>Fungi</taxon>
        <taxon>Fungi incertae sedis</taxon>
        <taxon>Zoopagomycota</taxon>
        <taxon>Kickxellomycotina</taxon>
        <taxon>Harpellomycetes</taxon>
        <taxon>Harpellales</taxon>
        <taxon>Legeriomycetaceae</taxon>
        <taxon>Zancudomyces</taxon>
    </lineage>
</organism>
<feature type="compositionally biased region" description="Basic residues" evidence="7">
    <location>
        <begin position="550"/>
        <end position="578"/>
    </location>
</feature>
<evidence type="ECO:0000256" key="7">
    <source>
        <dbReference type="SAM" id="MobiDB-lite"/>
    </source>
</evidence>
<reference evidence="10" key="2">
    <citation type="submission" date="2017-01" db="EMBL/GenBank/DDBJ databases">
        <authorList>
            <person name="Mah S.A."/>
            <person name="Swanson W.J."/>
            <person name="Moy G.W."/>
            <person name="Vacquier V.D."/>
        </authorList>
    </citation>
    <scope>NUCLEOTIDE SEQUENCE [LARGE SCALE GENOMIC DNA]</scope>
    <source>
        <strain evidence="10">COL-18-3</strain>
    </source>
</reference>
<evidence type="ECO:0000256" key="5">
    <source>
        <dbReference type="ARBA" id="ARBA00023242"/>
    </source>
</evidence>
<protein>
    <recommendedName>
        <fullName evidence="6">Protein SDA1</fullName>
    </recommendedName>
</protein>
<dbReference type="Pfam" id="PF08158">
    <property type="entry name" value="SDA1_HEAT"/>
    <property type="match status" value="1"/>
</dbReference>
<dbReference type="OrthoDB" id="2196187at2759"/>
<reference evidence="12" key="1">
    <citation type="submission" date="2017-01" db="EMBL/GenBank/DDBJ databases">
        <authorList>
            <person name="Wang Y."/>
            <person name="White M."/>
            <person name="Kvist S."/>
            <person name="Moncalvo J.-M."/>
        </authorList>
    </citation>
    <scope>NUCLEOTIDE SEQUENCE [LARGE SCALE GENOMIC DNA]</scope>
    <source>
        <strain evidence="12">COL-18-3</strain>
    </source>
</reference>
<feature type="compositionally biased region" description="Acidic residues" evidence="7">
    <location>
        <begin position="413"/>
        <end position="433"/>
    </location>
</feature>
<sequence length="578" mass="65871">MFSIINSPESQDKSGPGAISAKKSLDVCIELYKKNIWNDEKTVNVIAQGCFSPITKISVTCIKFFLNPVSKKKKSEDDDSDSQGGSESDDENLKDYRTELREIQKQQAHTKKTKSRKRKLQRALRSHRKQEKDEDEAEEYNKNQPQYRVLSLLHDPQTFAERLFARASNNTSQNKKTVERFEVRLMQLKLVSRVLGYHQLFVMQFYPFIQRYLQPHQRDITSILALFATACHQYTPAEVIQPQIRTIADNFVSDHCAPEVISAGLNAIRAVASRQPLVLDSDLLSDLIEYRKHRDKGVVSAARSLLQLYREKNPELLHKRERGKEISEGFKRQKTNSSLYDQNNVAEGVDGIELLDLPTPDGSEEDVPGTSNSKKDVSPENEELEFTSEDNSGSELENENENEDENAIKSEDSDSDLETGSESDSESVPEDSESLNTENQSKPPGVSSEELQQPKVRLETTRIITQEEFDKIDKIKLKQQEEGNSNTIDDNEIVDPFDILGDYHSRKRKKATYEERMASIQQGRDNRPKYGSNKKGKAGTGKSTSNSEKRKTKNFMMIKHRSKKSLMAKRALLKAKKK</sequence>
<comment type="similarity">
    <text evidence="1 6">Belongs to the SDA1 family.</text>
</comment>
<feature type="region of interest" description="Disordered" evidence="7">
    <location>
        <begin position="72"/>
        <end position="142"/>
    </location>
</feature>
<evidence type="ECO:0000259" key="9">
    <source>
        <dbReference type="Pfam" id="PF08158"/>
    </source>
</evidence>
<evidence type="ECO:0000259" key="8">
    <source>
        <dbReference type="Pfam" id="PF05285"/>
    </source>
</evidence>
<evidence type="ECO:0000256" key="6">
    <source>
        <dbReference type="RuleBase" id="RU365057"/>
    </source>
</evidence>
<dbReference type="InterPro" id="IPR007949">
    <property type="entry name" value="SDA1_MD"/>
</dbReference>
<dbReference type="PANTHER" id="PTHR12730:SF0">
    <property type="entry name" value="PROTEIN SDA1 HOMOLOG"/>
    <property type="match status" value="1"/>
</dbReference>
<dbReference type="AlphaFoldDB" id="A0A1R1PCX1"/>
<dbReference type="EMBL" id="LSSK01001804">
    <property type="protein sequence ID" value="OMH78779.1"/>
    <property type="molecule type" value="Genomic_DNA"/>
</dbReference>
<evidence type="ECO:0000313" key="10">
    <source>
        <dbReference type="EMBL" id="OMH78779.1"/>
    </source>
</evidence>
<feature type="domain" description="SDA1 middle" evidence="8">
    <location>
        <begin position="377"/>
        <end position="523"/>
    </location>
</feature>
<dbReference type="GO" id="GO:0005730">
    <property type="term" value="C:nucleolus"/>
    <property type="evidence" value="ECO:0007669"/>
    <property type="project" value="UniProtKB-SubCell"/>
</dbReference>
<feature type="compositionally biased region" description="Acidic residues" evidence="7">
    <location>
        <begin position="77"/>
        <end position="90"/>
    </location>
</feature>
<keyword evidence="5 6" id="KW-0539">Nucleus</keyword>
<dbReference type="EMBL" id="LSSK01000812">
    <property type="protein sequence ID" value="OMH81819.1"/>
    <property type="molecule type" value="Genomic_DNA"/>
</dbReference>
<dbReference type="PANTHER" id="PTHR12730">
    <property type="entry name" value="HSDA/SDA1-RELATED"/>
    <property type="match status" value="1"/>
</dbReference>
<feature type="compositionally biased region" description="Basic and acidic residues" evidence="7">
    <location>
        <begin position="91"/>
        <end position="104"/>
    </location>
</feature>
<feature type="compositionally biased region" description="Basic residues" evidence="7">
    <location>
        <begin position="108"/>
        <end position="129"/>
    </location>
</feature>
<comment type="function">
    <text evidence="6">Required for 60S pre-ribosomal subunits export to the cytoplasm.</text>
</comment>
<dbReference type="GO" id="GO:0000055">
    <property type="term" value="P:ribosomal large subunit export from nucleus"/>
    <property type="evidence" value="ECO:0007669"/>
    <property type="project" value="UniProtKB-UniRule"/>
</dbReference>
<evidence type="ECO:0000313" key="12">
    <source>
        <dbReference type="Proteomes" id="UP000188320"/>
    </source>
</evidence>
<dbReference type="InterPro" id="IPR027312">
    <property type="entry name" value="Sda1"/>
</dbReference>
<feature type="compositionally biased region" description="Polar residues" evidence="7">
    <location>
        <begin position="335"/>
        <end position="345"/>
    </location>
</feature>
<keyword evidence="12" id="KW-1185">Reference proteome</keyword>
<dbReference type="Pfam" id="PF05285">
    <property type="entry name" value="SDA1_dom"/>
    <property type="match status" value="1"/>
</dbReference>
<proteinExistence type="inferred from homology"/>
<evidence type="ECO:0000256" key="2">
    <source>
        <dbReference type="ARBA" id="ARBA00022448"/>
    </source>
</evidence>
<evidence type="ECO:0000256" key="4">
    <source>
        <dbReference type="ARBA" id="ARBA00022927"/>
    </source>
</evidence>
<evidence type="ECO:0000256" key="1">
    <source>
        <dbReference type="ARBA" id="ARBA00005783"/>
    </source>
</evidence>
<comment type="subcellular location">
    <subcellularLocation>
        <location evidence="6">Nucleus</location>
        <location evidence="6">Nucleolus</location>
    </subcellularLocation>
</comment>
<comment type="caution">
    <text evidence="10">The sequence shown here is derived from an EMBL/GenBank/DDBJ whole genome shotgun (WGS) entry which is preliminary data.</text>
</comment>
<feature type="compositionally biased region" description="Acidic residues" evidence="7">
    <location>
        <begin position="396"/>
        <end position="405"/>
    </location>
</feature>
<evidence type="ECO:0000256" key="3">
    <source>
        <dbReference type="ARBA" id="ARBA00022517"/>
    </source>
</evidence>
<evidence type="ECO:0000313" key="11">
    <source>
        <dbReference type="EMBL" id="OMH81819.1"/>
    </source>
</evidence>
<name>A0A1R1PCX1_ZANCU</name>
<feature type="domain" description="SDA1 N-terminal" evidence="9">
    <location>
        <begin position="19"/>
        <end position="294"/>
    </location>
</feature>
<dbReference type="Proteomes" id="UP000188320">
    <property type="component" value="Unassembled WGS sequence"/>
</dbReference>
<keyword evidence="4 6" id="KW-0653">Protein transport</keyword>
<accession>A0A1R1PCX1</accession>
<feature type="region of interest" description="Disordered" evidence="7">
    <location>
        <begin position="508"/>
        <end position="578"/>
    </location>
</feature>
<feature type="region of interest" description="Disordered" evidence="7">
    <location>
        <begin position="320"/>
        <end position="464"/>
    </location>
</feature>
<feature type="compositionally biased region" description="Basic and acidic residues" evidence="7">
    <location>
        <begin position="320"/>
        <end position="331"/>
    </location>
</feature>
<dbReference type="InterPro" id="IPR012977">
    <property type="entry name" value="SDA1_N"/>
</dbReference>
<keyword evidence="2 6" id="KW-0813">Transport</keyword>
<dbReference type="GO" id="GO:0042273">
    <property type="term" value="P:ribosomal large subunit biogenesis"/>
    <property type="evidence" value="ECO:0007669"/>
    <property type="project" value="UniProtKB-UniRule"/>
</dbReference>